<organism evidence="2 3">
    <name type="scientific">Lichtheimia corymbifera JMRC:FSU:9682</name>
    <dbReference type="NCBI Taxonomy" id="1263082"/>
    <lineage>
        <taxon>Eukaryota</taxon>
        <taxon>Fungi</taxon>
        <taxon>Fungi incertae sedis</taxon>
        <taxon>Mucoromycota</taxon>
        <taxon>Mucoromycotina</taxon>
        <taxon>Mucoromycetes</taxon>
        <taxon>Mucorales</taxon>
        <taxon>Lichtheimiaceae</taxon>
        <taxon>Lichtheimia</taxon>
    </lineage>
</organism>
<accession>A0A068RWJ9</accession>
<evidence type="ECO:0000256" key="1">
    <source>
        <dbReference type="SAM" id="MobiDB-lite"/>
    </source>
</evidence>
<dbReference type="OrthoDB" id="2563506at2759"/>
<sequence>MDLQWCIVCDVHVTDDQLYCSEQCRLKDAPSSIVPQQPSSPPISPKTMAADNSVTITHHDDDNDIQLPPLSPTSTCIDGLLPSPPNTPVTTIQYLTTTS</sequence>
<comment type="caution">
    <text evidence="2">The sequence shown here is derived from an EMBL/GenBank/DDBJ whole genome shotgun (WGS) entry which is preliminary data.</text>
</comment>
<gene>
    <name evidence="2" type="ORF">LCOR_05367.1</name>
</gene>
<feature type="compositionally biased region" description="Polar residues" evidence="1">
    <location>
        <begin position="88"/>
        <end position="99"/>
    </location>
</feature>
<dbReference type="Pfam" id="PF12855">
    <property type="entry name" value="Ecl1"/>
    <property type="match status" value="1"/>
</dbReference>
<name>A0A068RWJ9_9FUNG</name>
<dbReference type="AlphaFoldDB" id="A0A068RWJ9"/>
<reference evidence="2" key="1">
    <citation type="submission" date="2013-08" db="EMBL/GenBank/DDBJ databases">
        <title>Gene expansion shapes genome architecture in the human pathogen Lichtheimia corymbifera: an evolutionary genomics analysis in the ancient terrestrial Mucorales (Mucoromycotina).</title>
        <authorList>
            <person name="Schwartze V.U."/>
            <person name="Winter S."/>
            <person name="Shelest E."/>
            <person name="Marcet-Houben M."/>
            <person name="Horn F."/>
            <person name="Wehner S."/>
            <person name="Hoffmann K."/>
            <person name="Riege K."/>
            <person name="Sammeth M."/>
            <person name="Nowrousian M."/>
            <person name="Valiante V."/>
            <person name="Linde J."/>
            <person name="Jacobsen I.D."/>
            <person name="Marz M."/>
            <person name="Brakhage A.A."/>
            <person name="Gabaldon T."/>
            <person name="Bocker S."/>
            <person name="Voigt K."/>
        </authorList>
    </citation>
    <scope>NUCLEOTIDE SEQUENCE [LARGE SCALE GENOMIC DNA]</scope>
    <source>
        <strain evidence="2">FSU 9682</strain>
    </source>
</reference>
<protein>
    <submittedName>
        <fullName evidence="2">Uncharacterized protein</fullName>
    </submittedName>
</protein>
<dbReference type="EMBL" id="CBTN010000021">
    <property type="protein sequence ID" value="CDH54080.1"/>
    <property type="molecule type" value="Genomic_DNA"/>
</dbReference>
<dbReference type="InterPro" id="IPR024368">
    <property type="entry name" value="Ecl1/2/3"/>
</dbReference>
<evidence type="ECO:0000313" key="3">
    <source>
        <dbReference type="Proteomes" id="UP000027586"/>
    </source>
</evidence>
<evidence type="ECO:0000313" key="2">
    <source>
        <dbReference type="EMBL" id="CDH54080.1"/>
    </source>
</evidence>
<dbReference type="Proteomes" id="UP000027586">
    <property type="component" value="Unassembled WGS sequence"/>
</dbReference>
<dbReference type="VEuPathDB" id="FungiDB:LCOR_05367.1"/>
<feature type="region of interest" description="Disordered" evidence="1">
    <location>
        <begin position="77"/>
        <end position="99"/>
    </location>
</feature>
<proteinExistence type="predicted"/>
<keyword evidence="3" id="KW-1185">Reference proteome</keyword>